<feature type="domain" description="GGDEF" evidence="4">
    <location>
        <begin position="138"/>
        <end position="277"/>
    </location>
</feature>
<dbReference type="PROSITE" id="PS50883">
    <property type="entry name" value="EAL"/>
    <property type="match status" value="1"/>
</dbReference>
<dbReference type="Gene3D" id="3.20.20.450">
    <property type="entry name" value="EAL domain"/>
    <property type="match status" value="1"/>
</dbReference>
<dbReference type="SUPFAM" id="SSF141868">
    <property type="entry name" value="EAL domain-like"/>
    <property type="match status" value="1"/>
</dbReference>
<gene>
    <name evidence="5" type="ORF">GCM10023208_25750</name>
</gene>
<protein>
    <recommendedName>
        <fullName evidence="7">EAL domain-containing protein</fullName>
    </recommendedName>
</protein>
<dbReference type="InterPro" id="IPR035919">
    <property type="entry name" value="EAL_sf"/>
</dbReference>
<dbReference type="InterPro" id="IPR029787">
    <property type="entry name" value="Nucleotide_cyclase"/>
</dbReference>
<feature type="transmembrane region" description="Helical" evidence="2">
    <location>
        <begin position="67"/>
        <end position="84"/>
    </location>
</feature>
<dbReference type="SMART" id="SM00052">
    <property type="entry name" value="EAL"/>
    <property type="match status" value="1"/>
</dbReference>
<dbReference type="InterPro" id="IPR043128">
    <property type="entry name" value="Rev_trsase/Diguanyl_cyclase"/>
</dbReference>
<feature type="region of interest" description="Disordered" evidence="1">
    <location>
        <begin position="539"/>
        <end position="560"/>
    </location>
</feature>
<dbReference type="InterPro" id="IPR050706">
    <property type="entry name" value="Cyclic-di-GMP_PDE-like"/>
</dbReference>
<accession>A0ABP9KLM9</accession>
<feature type="domain" description="EAL" evidence="3">
    <location>
        <begin position="286"/>
        <end position="536"/>
    </location>
</feature>
<name>A0ABP9KLM9_9SPHN</name>
<dbReference type="CDD" id="cd01949">
    <property type="entry name" value="GGDEF"/>
    <property type="match status" value="1"/>
</dbReference>
<dbReference type="Gene3D" id="3.30.70.270">
    <property type="match status" value="1"/>
</dbReference>
<dbReference type="InterPro" id="IPR001633">
    <property type="entry name" value="EAL_dom"/>
</dbReference>
<sequence>MIWGQSLLKRALEKNEKPADRTIRNAERDMIALGIAAAAIILFVGTGGSLMPQIARAWFWGGEAPDLVLVNAVLLNIALLLFGWRRYRDLHDEVQVRRLAETRARELAERDPLTGCLNRRSGPPAMETLRRSLEGTHREMAVMMIDLDNFKQINDLNGHQMGDTVLTAIAGRIAECLPEEGILARIGGDEFACAVPYDYNMREDVDDLVAIIIRAVSAPVESNRMTVEATVSIGLAQTAADNKQNPVVDAEALIHRADIAMYHAKKRGRNRYYWFEPQMEDELRFRNELEAGIRQGIPAGEFVPYYEQQIDLETGKLSGFEMLARWNSPRYGVVSPEIFIPIAEEIDLIGQLSEGLIRQALEDAKEWDPDLTLSVNISPVQLRDPWFAQKLLHLLVESGFPAARLEIEITESCLHENIGAVRSIVSSLKNQGIRISLDDFGTGYSSLSQLRTLPFDRLKIDRSFVADLTADGEGRSLVEAIISLGKGLSLPVTAEGIETDEALAHLKSMGDLKGQGYLYGKPEDAATTRSRLASLNMLAKPLAELPPDPRQPSEAQRQAG</sequence>
<evidence type="ECO:0000256" key="2">
    <source>
        <dbReference type="SAM" id="Phobius"/>
    </source>
</evidence>
<dbReference type="SMART" id="SM00267">
    <property type="entry name" value="GGDEF"/>
    <property type="match status" value="1"/>
</dbReference>
<keyword evidence="2" id="KW-0812">Transmembrane</keyword>
<dbReference type="EMBL" id="BAABHV010000021">
    <property type="protein sequence ID" value="GAA5058966.1"/>
    <property type="molecule type" value="Genomic_DNA"/>
</dbReference>
<organism evidence="5 6">
    <name type="scientific">Erythrobacter westpacificensis</name>
    <dbReference type="NCBI Taxonomy" id="1055231"/>
    <lineage>
        <taxon>Bacteria</taxon>
        <taxon>Pseudomonadati</taxon>
        <taxon>Pseudomonadota</taxon>
        <taxon>Alphaproteobacteria</taxon>
        <taxon>Sphingomonadales</taxon>
        <taxon>Erythrobacteraceae</taxon>
        <taxon>Erythrobacter/Porphyrobacter group</taxon>
        <taxon>Erythrobacter</taxon>
    </lineage>
</organism>
<evidence type="ECO:0000313" key="5">
    <source>
        <dbReference type="EMBL" id="GAA5058966.1"/>
    </source>
</evidence>
<evidence type="ECO:0000256" key="1">
    <source>
        <dbReference type="SAM" id="MobiDB-lite"/>
    </source>
</evidence>
<dbReference type="Proteomes" id="UP001500518">
    <property type="component" value="Unassembled WGS sequence"/>
</dbReference>
<proteinExistence type="predicted"/>
<dbReference type="SUPFAM" id="SSF55073">
    <property type="entry name" value="Nucleotide cyclase"/>
    <property type="match status" value="1"/>
</dbReference>
<reference evidence="6" key="1">
    <citation type="journal article" date="2019" name="Int. J. Syst. Evol. Microbiol.">
        <title>The Global Catalogue of Microorganisms (GCM) 10K type strain sequencing project: providing services to taxonomists for standard genome sequencing and annotation.</title>
        <authorList>
            <consortium name="The Broad Institute Genomics Platform"/>
            <consortium name="The Broad Institute Genome Sequencing Center for Infectious Disease"/>
            <person name="Wu L."/>
            <person name="Ma J."/>
        </authorList>
    </citation>
    <scope>NUCLEOTIDE SEQUENCE [LARGE SCALE GENOMIC DNA]</scope>
    <source>
        <strain evidence="6">JCM 18014</strain>
    </source>
</reference>
<dbReference type="PANTHER" id="PTHR33121">
    <property type="entry name" value="CYCLIC DI-GMP PHOSPHODIESTERASE PDEF"/>
    <property type="match status" value="1"/>
</dbReference>
<dbReference type="PROSITE" id="PS50887">
    <property type="entry name" value="GGDEF"/>
    <property type="match status" value="1"/>
</dbReference>
<evidence type="ECO:0000313" key="6">
    <source>
        <dbReference type="Proteomes" id="UP001500518"/>
    </source>
</evidence>
<evidence type="ECO:0008006" key="7">
    <source>
        <dbReference type="Google" id="ProtNLM"/>
    </source>
</evidence>
<evidence type="ECO:0000259" key="4">
    <source>
        <dbReference type="PROSITE" id="PS50887"/>
    </source>
</evidence>
<dbReference type="Pfam" id="PF00990">
    <property type="entry name" value="GGDEF"/>
    <property type="match status" value="1"/>
</dbReference>
<evidence type="ECO:0000259" key="3">
    <source>
        <dbReference type="PROSITE" id="PS50883"/>
    </source>
</evidence>
<comment type="caution">
    <text evidence="5">The sequence shown here is derived from an EMBL/GenBank/DDBJ whole genome shotgun (WGS) entry which is preliminary data.</text>
</comment>
<dbReference type="InterPro" id="IPR000160">
    <property type="entry name" value="GGDEF_dom"/>
</dbReference>
<keyword evidence="2" id="KW-0472">Membrane</keyword>
<dbReference type="NCBIfam" id="TIGR00254">
    <property type="entry name" value="GGDEF"/>
    <property type="match status" value="1"/>
</dbReference>
<feature type="transmembrane region" description="Helical" evidence="2">
    <location>
        <begin position="31"/>
        <end position="55"/>
    </location>
</feature>
<dbReference type="PANTHER" id="PTHR33121:SF70">
    <property type="entry name" value="SIGNALING PROTEIN YKOW"/>
    <property type="match status" value="1"/>
</dbReference>
<dbReference type="CDD" id="cd01948">
    <property type="entry name" value="EAL"/>
    <property type="match status" value="1"/>
</dbReference>
<dbReference type="Pfam" id="PF00563">
    <property type="entry name" value="EAL"/>
    <property type="match status" value="1"/>
</dbReference>
<keyword evidence="2" id="KW-1133">Transmembrane helix</keyword>
<keyword evidence="6" id="KW-1185">Reference proteome</keyword>